<evidence type="ECO:0000313" key="6">
    <source>
        <dbReference type="Proteomes" id="UP000277671"/>
    </source>
</evidence>
<dbReference type="SUPFAM" id="SSF56784">
    <property type="entry name" value="HAD-like"/>
    <property type="match status" value="1"/>
</dbReference>
<dbReference type="GO" id="GO:0016791">
    <property type="term" value="F:phosphatase activity"/>
    <property type="evidence" value="ECO:0007669"/>
    <property type="project" value="TreeGrafter"/>
</dbReference>
<dbReference type="InterPro" id="IPR023214">
    <property type="entry name" value="HAD_sf"/>
</dbReference>
<keyword evidence="6" id="KW-1185">Reference proteome</keyword>
<keyword evidence="3 5" id="KW-0378">Hydrolase</keyword>
<accession>A0A495JW61</accession>
<evidence type="ECO:0000256" key="1">
    <source>
        <dbReference type="ARBA" id="ARBA00001946"/>
    </source>
</evidence>
<gene>
    <name evidence="5" type="ORF">BDK92_6827</name>
</gene>
<keyword evidence="2" id="KW-0479">Metal-binding</keyword>
<dbReference type="EMBL" id="RBKT01000001">
    <property type="protein sequence ID" value="RKR92389.1"/>
    <property type="molecule type" value="Genomic_DNA"/>
</dbReference>
<evidence type="ECO:0000313" key="5">
    <source>
        <dbReference type="EMBL" id="RKR92389.1"/>
    </source>
</evidence>
<dbReference type="Gene3D" id="3.40.50.1000">
    <property type="entry name" value="HAD superfamily/HAD-like"/>
    <property type="match status" value="1"/>
</dbReference>
<comment type="caution">
    <text evidence="5">The sequence shown here is derived from an EMBL/GenBank/DDBJ whole genome shotgun (WGS) entry which is preliminary data.</text>
</comment>
<protein>
    <submittedName>
        <fullName evidence="5">Putative hydrolase of the HAD superfamily</fullName>
    </submittedName>
</protein>
<dbReference type="GO" id="GO:0044281">
    <property type="term" value="P:small molecule metabolic process"/>
    <property type="evidence" value="ECO:0007669"/>
    <property type="project" value="UniProtKB-ARBA"/>
</dbReference>
<comment type="cofactor">
    <cofactor evidence="1">
        <name>Mg(2+)</name>
        <dbReference type="ChEBI" id="CHEBI:18420"/>
    </cofactor>
</comment>
<dbReference type="AlphaFoldDB" id="A0A495JW61"/>
<dbReference type="PANTHER" id="PTHR46470">
    <property type="entry name" value="N-ACYLNEURAMINATE-9-PHOSPHATASE"/>
    <property type="match status" value="1"/>
</dbReference>
<reference evidence="5 6" key="1">
    <citation type="submission" date="2018-10" db="EMBL/GenBank/DDBJ databases">
        <title>Sequencing the genomes of 1000 actinobacteria strains.</title>
        <authorList>
            <person name="Klenk H.-P."/>
        </authorList>
    </citation>
    <scope>NUCLEOTIDE SEQUENCE [LARGE SCALE GENOMIC DNA]</scope>
    <source>
        <strain evidence="5 6">DSM 45175</strain>
    </source>
</reference>
<dbReference type="PANTHER" id="PTHR46470:SF2">
    <property type="entry name" value="GLYCERALDEHYDE 3-PHOSPHATE PHOSPHATASE"/>
    <property type="match status" value="1"/>
</dbReference>
<dbReference type="InterPro" id="IPR051400">
    <property type="entry name" value="HAD-like_hydrolase"/>
</dbReference>
<proteinExistence type="predicted"/>
<evidence type="ECO:0000256" key="3">
    <source>
        <dbReference type="ARBA" id="ARBA00022801"/>
    </source>
</evidence>
<dbReference type="GO" id="GO:0046872">
    <property type="term" value="F:metal ion binding"/>
    <property type="evidence" value="ECO:0007669"/>
    <property type="project" value="UniProtKB-KW"/>
</dbReference>
<dbReference type="PRINTS" id="PR00413">
    <property type="entry name" value="HADHALOGNASE"/>
</dbReference>
<dbReference type="InterPro" id="IPR036412">
    <property type="entry name" value="HAD-like_sf"/>
</dbReference>
<name>A0A495JW61_9ACTN</name>
<dbReference type="SFLD" id="SFLDS00003">
    <property type="entry name" value="Haloacid_Dehalogenase"/>
    <property type="match status" value="1"/>
</dbReference>
<dbReference type="Proteomes" id="UP000277671">
    <property type="component" value="Unassembled WGS sequence"/>
</dbReference>
<dbReference type="Pfam" id="PF00702">
    <property type="entry name" value="Hydrolase"/>
    <property type="match status" value="1"/>
</dbReference>
<dbReference type="InterPro" id="IPR006439">
    <property type="entry name" value="HAD-SF_hydro_IA"/>
</dbReference>
<evidence type="ECO:0000256" key="4">
    <source>
        <dbReference type="ARBA" id="ARBA00022842"/>
    </source>
</evidence>
<evidence type="ECO:0000256" key="2">
    <source>
        <dbReference type="ARBA" id="ARBA00022723"/>
    </source>
</evidence>
<sequence length="260" mass="28501">MRAVSDRTGSRTWRRLTDNRVGIQHGPMRAVVFDFFGTLTDPAVEAERRVAFAETAAALGVPAEVFWRRMSDSFGARATGRYGGTAATLRTIARECGAEPDEERLRLAVRVQHGGAERVRRPRVGVFDVLDDLRKRGFRLALLSDCASELCERWGDTPYAGYLDAAVFSWQEGYRKPDPRLYATAAARLDVPPGACWFVGDGGSREHSGAIIAGMRPVLVTNALVPGSAGYRDDPDPVRPEYVVDDLTELPSLLGDPTYG</sequence>
<organism evidence="5 6">
    <name type="scientific">Micromonospora pisi</name>
    <dbReference type="NCBI Taxonomy" id="589240"/>
    <lineage>
        <taxon>Bacteria</taxon>
        <taxon>Bacillati</taxon>
        <taxon>Actinomycetota</taxon>
        <taxon>Actinomycetes</taxon>
        <taxon>Micromonosporales</taxon>
        <taxon>Micromonosporaceae</taxon>
        <taxon>Micromonospora</taxon>
    </lineage>
</organism>
<keyword evidence="4" id="KW-0460">Magnesium</keyword>
<dbReference type="SFLD" id="SFLDG01129">
    <property type="entry name" value="C1.5:_HAD__Beta-PGM__Phosphata"/>
    <property type="match status" value="1"/>
</dbReference>